<dbReference type="Gene3D" id="3.30.470.20">
    <property type="entry name" value="ATP-grasp fold, B domain"/>
    <property type="match status" value="1"/>
</dbReference>
<dbReference type="SUPFAM" id="SSF51246">
    <property type="entry name" value="Rudiment single hybrid motif"/>
    <property type="match status" value="1"/>
</dbReference>
<dbReference type="Gene3D" id="3.30.1490.20">
    <property type="entry name" value="ATP-grasp fold, A domain"/>
    <property type="match status" value="1"/>
</dbReference>
<dbReference type="GO" id="GO:0006189">
    <property type="term" value="P:'de novo' IMP biosynthetic process"/>
    <property type="evidence" value="ECO:0007669"/>
    <property type="project" value="UniProtKB-UniRule"/>
</dbReference>
<comment type="caution">
    <text evidence="4">Lacks conserved residue(s) required for the propagation of feature annotation.</text>
</comment>
<evidence type="ECO:0000256" key="1">
    <source>
        <dbReference type="ARBA" id="ARBA00022741"/>
    </source>
</evidence>
<evidence type="ECO:0000256" key="4">
    <source>
        <dbReference type="HAMAP-Rule" id="MF_01928"/>
    </source>
</evidence>
<keyword evidence="3 4" id="KW-0067">ATP-binding</keyword>
<organism evidence="7 8">
    <name type="scientific">Nesterenkonia sphaerica</name>
    <dbReference type="NCBI Taxonomy" id="1804988"/>
    <lineage>
        <taxon>Bacteria</taxon>
        <taxon>Bacillati</taxon>
        <taxon>Actinomycetota</taxon>
        <taxon>Actinomycetes</taxon>
        <taxon>Micrococcales</taxon>
        <taxon>Micrococcaceae</taxon>
        <taxon>Nesterenkonia</taxon>
    </lineage>
</organism>
<dbReference type="UniPathway" id="UPA00074">
    <property type="reaction ID" value="UER00942"/>
</dbReference>
<feature type="binding site" evidence="4">
    <location>
        <begin position="169"/>
        <end position="172"/>
    </location>
    <ligand>
        <name>ATP</name>
        <dbReference type="ChEBI" id="CHEBI:30616"/>
    </ligand>
</feature>
<dbReference type="RefSeq" id="WP_138170079.1">
    <property type="nucleotide sequence ID" value="NZ_VAWA01000006.1"/>
</dbReference>
<dbReference type="InterPro" id="IPR005875">
    <property type="entry name" value="PurK"/>
</dbReference>
<dbReference type="InterPro" id="IPR011761">
    <property type="entry name" value="ATP-grasp"/>
</dbReference>
<dbReference type="EC" id="6.3.4.18" evidence="4 5"/>
<reference evidence="7 8" key="1">
    <citation type="submission" date="2019-05" db="EMBL/GenBank/DDBJ databases">
        <title>Nesterenkonia sp. GY239, isolated from the Southern Atlantic Ocean.</title>
        <authorList>
            <person name="Zhang G."/>
        </authorList>
    </citation>
    <scope>NUCLEOTIDE SEQUENCE [LARGE SCALE GENOMIC DNA]</scope>
    <source>
        <strain evidence="7 8">GY239</strain>
    </source>
</reference>
<dbReference type="AlphaFoldDB" id="A0A5R9AGH9"/>
<evidence type="ECO:0000313" key="8">
    <source>
        <dbReference type="Proteomes" id="UP000306544"/>
    </source>
</evidence>
<feature type="binding site" evidence="4">
    <location>
        <begin position="263"/>
        <end position="264"/>
    </location>
    <ligand>
        <name>ATP</name>
        <dbReference type="ChEBI" id="CHEBI:30616"/>
    </ligand>
</feature>
<comment type="catalytic activity">
    <reaction evidence="4 5">
        <text>5-amino-1-(5-phospho-beta-D-ribosyl)imidazole + hydrogencarbonate + ATP = 5-carboxyamino-1-(5-phospho-D-ribosyl)imidazole + ADP + phosphate + 2 H(+)</text>
        <dbReference type="Rhea" id="RHEA:19317"/>
        <dbReference type="ChEBI" id="CHEBI:15378"/>
        <dbReference type="ChEBI" id="CHEBI:17544"/>
        <dbReference type="ChEBI" id="CHEBI:30616"/>
        <dbReference type="ChEBI" id="CHEBI:43474"/>
        <dbReference type="ChEBI" id="CHEBI:58730"/>
        <dbReference type="ChEBI" id="CHEBI:137981"/>
        <dbReference type="ChEBI" id="CHEBI:456216"/>
        <dbReference type="EC" id="6.3.4.18"/>
    </reaction>
</comment>
<dbReference type="SUPFAM" id="SSF52440">
    <property type="entry name" value="PreATP-grasp domain"/>
    <property type="match status" value="1"/>
</dbReference>
<gene>
    <name evidence="4 5" type="primary">purK</name>
    <name evidence="7" type="ORF">FEF27_06255</name>
</gene>
<evidence type="ECO:0000256" key="3">
    <source>
        <dbReference type="ARBA" id="ARBA00022840"/>
    </source>
</evidence>
<feature type="binding site" evidence="4">
    <location>
        <position position="177"/>
    </location>
    <ligand>
        <name>ATP</name>
        <dbReference type="ChEBI" id="CHEBI:30616"/>
    </ligand>
</feature>
<dbReference type="Pfam" id="PF02222">
    <property type="entry name" value="ATP-grasp"/>
    <property type="match status" value="1"/>
</dbReference>
<comment type="function">
    <text evidence="5">Catalyzes the ATP-dependent conversion of 5-aminoimidazole ribonucleotide (AIR) and HCO(3)- to N5-carboxyaminoimidazole ribonucleotide (N5-CAIR).</text>
</comment>
<dbReference type="NCBIfam" id="NF004680">
    <property type="entry name" value="PRK06019.1-6"/>
    <property type="match status" value="1"/>
</dbReference>
<evidence type="ECO:0000256" key="2">
    <source>
        <dbReference type="ARBA" id="ARBA00022755"/>
    </source>
</evidence>
<dbReference type="InterPro" id="IPR040686">
    <property type="entry name" value="PurK_C"/>
</dbReference>
<sequence>MMAPAATELGVELHLLAGSAEASAAQVISRTTLGDFRSAEDVLAFAKGLDVITFDHEHVPAEVLSALVDSGATLNPAPEALRYAQDKLAMRRAVDELGLPNPRWAEVHTAQELRAFGNSVGWPLVLKTPRGGYDGKGVLVLDDAAAADSAAVTAWFDRAEREHTGLLAEQKVPFTRELSAQVARRPSGATAAYPVVESTQTHGVCDEVIAPAPATSPTHLAEAERIATTIAERLGVTGMLAVELFEIAEGDGVAGTPPGVYVNELAMRPHNSGHWTMDGSVTSQFEQHLRAVLDLPLGATAVTGGPGGYVVMKNILGGANQDLHSALAAAMRRSPASKIHLYGKQPTPGRKVGHVNMLSQTHQRDEPHDARRARLDRTRKDVAGTAHILVEGEVGA</sequence>
<comment type="caution">
    <text evidence="7">The sequence shown here is derived from an EMBL/GenBank/DDBJ whole genome shotgun (WGS) entry which is preliminary data.</text>
</comment>
<dbReference type="PROSITE" id="PS50975">
    <property type="entry name" value="ATP_GRASP"/>
    <property type="match status" value="1"/>
</dbReference>
<dbReference type="InterPro" id="IPR011054">
    <property type="entry name" value="Rudment_hybrid_motif"/>
</dbReference>
<comment type="pathway">
    <text evidence="4 5">Purine metabolism; IMP biosynthesis via de novo pathway; 5-amino-1-(5-phospho-D-ribosyl)imidazole-4-carboxylate from 5-amino-1-(5-phospho-D-ribosyl)imidazole (N5-CAIR route): step 1/2.</text>
</comment>
<comment type="similarity">
    <text evidence="4 5">Belongs to the PurK/PurT family.</text>
</comment>
<dbReference type="Pfam" id="PF17769">
    <property type="entry name" value="PurK_C"/>
    <property type="match status" value="1"/>
</dbReference>
<evidence type="ECO:0000259" key="6">
    <source>
        <dbReference type="PROSITE" id="PS50975"/>
    </source>
</evidence>
<dbReference type="GO" id="GO:0005524">
    <property type="term" value="F:ATP binding"/>
    <property type="evidence" value="ECO:0007669"/>
    <property type="project" value="UniProtKB-UniRule"/>
</dbReference>
<comment type="subunit">
    <text evidence="4 5">Homodimer.</text>
</comment>
<dbReference type="InterPro" id="IPR016185">
    <property type="entry name" value="PreATP-grasp_dom_sf"/>
</dbReference>
<dbReference type="GO" id="GO:0004638">
    <property type="term" value="F:phosphoribosylaminoimidazole carboxylase activity"/>
    <property type="evidence" value="ECO:0007669"/>
    <property type="project" value="InterPro"/>
</dbReference>
<name>A0A5R9AGH9_9MICC</name>
<dbReference type="Pfam" id="PF22660">
    <property type="entry name" value="RS_preATP-grasp-like"/>
    <property type="match status" value="1"/>
</dbReference>
<dbReference type="NCBIfam" id="TIGR01161">
    <property type="entry name" value="purK"/>
    <property type="match status" value="1"/>
</dbReference>
<dbReference type="GO" id="GO:0005829">
    <property type="term" value="C:cytosol"/>
    <property type="evidence" value="ECO:0007669"/>
    <property type="project" value="TreeGrafter"/>
</dbReference>
<keyword evidence="4 5" id="KW-0436">Ligase</keyword>
<keyword evidence="8" id="KW-1185">Reference proteome</keyword>
<dbReference type="InterPro" id="IPR013815">
    <property type="entry name" value="ATP_grasp_subdomain_1"/>
</dbReference>
<feature type="binding site" evidence="4">
    <location>
        <position position="87"/>
    </location>
    <ligand>
        <name>ATP</name>
        <dbReference type="ChEBI" id="CHEBI:30616"/>
    </ligand>
</feature>
<feature type="binding site" evidence="4">
    <location>
        <position position="127"/>
    </location>
    <ligand>
        <name>ATP</name>
        <dbReference type="ChEBI" id="CHEBI:30616"/>
    </ligand>
</feature>
<dbReference type="InterPro" id="IPR054350">
    <property type="entry name" value="PurT/PurK_preATP-grasp"/>
</dbReference>
<evidence type="ECO:0000313" key="7">
    <source>
        <dbReference type="EMBL" id="TLP76936.1"/>
    </source>
</evidence>
<keyword evidence="2 4" id="KW-0658">Purine biosynthesis</keyword>
<dbReference type="Proteomes" id="UP000306544">
    <property type="component" value="Unassembled WGS sequence"/>
</dbReference>
<evidence type="ECO:0000256" key="5">
    <source>
        <dbReference type="RuleBase" id="RU361200"/>
    </source>
</evidence>
<proteinExistence type="inferred from homology"/>
<accession>A0A5R9AGH9</accession>
<keyword evidence="1 4" id="KW-0547">Nucleotide-binding</keyword>
<dbReference type="PANTHER" id="PTHR11609:SF5">
    <property type="entry name" value="PHOSPHORIBOSYLAMINOIMIDAZOLE CARBOXYLASE"/>
    <property type="match status" value="1"/>
</dbReference>
<dbReference type="HAMAP" id="MF_01928">
    <property type="entry name" value="PurK"/>
    <property type="match status" value="1"/>
</dbReference>
<dbReference type="InterPro" id="IPR003135">
    <property type="entry name" value="ATP-grasp_carboxylate-amine"/>
</dbReference>
<dbReference type="GO" id="GO:0034028">
    <property type="term" value="F:5-(carboxyamino)imidazole ribonucleotide synthase activity"/>
    <property type="evidence" value="ECO:0007669"/>
    <property type="project" value="UniProtKB-UniRule"/>
</dbReference>
<dbReference type="SUPFAM" id="SSF56059">
    <property type="entry name" value="Glutathione synthetase ATP-binding domain-like"/>
    <property type="match status" value="1"/>
</dbReference>
<dbReference type="Gene3D" id="3.40.50.20">
    <property type="match status" value="1"/>
</dbReference>
<protein>
    <recommendedName>
        <fullName evidence="4 5">N5-carboxyaminoimidazole ribonucleotide synthase</fullName>
        <shortName evidence="4 5">N5-CAIR synthase</shortName>
        <ecNumber evidence="4 5">6.3.4.18</ecNumber>
    </recommendedName>
    <alternativeName>
        <fullName evidence="4 5">5-(carboxyamino)imidazole ribonucleotide synthetase</fullName>
    </alternativeName>
</protein>
<feature type="domain" description="ATP-grasp" evidence="6">
    <location>
        <begin position="91"/>
        <end position="293"/>
    </location>
</feature>
<dbReference type="OrthoDB" id="9804625at2"/>
<comment type="function">
    <text evidence="4">Catalyzes the ATP-dependent conversion of 5-aminoimidazole ribonucleotide (AIR) and HCO(3)(-) to N5-carboxyaminoimidazole ribonucleotide (N5-CAIR).</text>
</comment>
<dbReference type="GO" id="GO:0046872">
    <property type="term" value="F:metal ion binding"/>
    <property type="evidence" value="ECO:0007669"/>
    <property type="project" value="InterPro"/>
</dbReference>
<dbReference type="PANTHER" id="PTHR11609">
    <property type="entry name" value="PURINE BIOSYNTHESIS PROTEIN 6/7, PUR6/7"/>
    <property type="match status" value="1"/>
</dbReference>
<dbReference type="EMBL" id="VAWA01000006">
    <property type="protein sequence ID" value="TLP76936.1"/>
    <property type="molecule type" value="Genomic_DNA"/>
</dbReference>